<dbReference type="PANTHER" id="PTHR32166:SF74">
    <property type="entry name" value="OS05G0256350 PROTEIN"/>
    <property type="match status" value="1"/>
</dbReference>
<proteinExistence type="predicted"/>
<dbReference type="EMBL" id="NBSK02000008">
    <property type="protein sequence ID" value="KAJ0190165.1"/>
    <property type="molecule type" value="Genomic_DNA"/>
</dbReference>
<feature type="region of interest" description="Disordered" evidence="1">
    <location>
        <begin position="271"/>
        <end position="300"/>
    </location>
</feature>
<dbReference type="AlphaFoldDB" id="A0A9R1WV48"/>
<feature type="compositionally biased region" description="Basic and acidic residues" evidence="1">
    <location>
        <begin position="282"/>
        <end position="293"/>
    </location>
</feature>
<name>A0A9R1WV48_LACSA</name>
<protein>
    <recommendedName>
        <fullName evidence="2">HAT C-terminal dimerisation domain-containing protein</fullName>
    </recommendedName>
</protein>
<dbReference type="PANTHER" id="PTHR32166">
    <property type="entry name" value="OSJNBA0013A04.12 PROTEIN"/>
    <property type="match status" value="1"/>
</dbReference>
<keyword evidence="4" id="KW-1185">Reference proteome</keyword>
<dbReference type="InterPro" id="IPR008906">
    <property type="entry name" value="HATC_C_dom"/>
</dbReference>
<evidence type="ECO:0000313" key="4">
    <source>
        <dbReference type="Proteomes" id="UP000235145"/>
    </source>
</evidence>
<feature type="domain" description="HAT C-terminal dimerisation" evidence="2">
    <location>
        <begin position="164"/>
        <end position="231"/>
    </location>
</feature>
<reference evidence="3 4" key="1">
    <citation type="journal article" date="2017" name="Nat. Commun.">
        <title>Genome assembly with in vitro proximity ligation data and whole-genome triplication in lettuce.</title>
        <authorList>
            <person name="Reyes-Chin-Wo S."/>
            <person name="Wang Z."/>
            <person name="Yang X."/>
            <person name="Kozik A."/>
            <person name="Arikit S."/>
            <person name="Song C."/>
            <person name="Xia L."/>
            <person name="Froenicke L."/>
            <person name="Lavelle D.O."/>
            <person name="Truco M.J."/>
            <person name="Xia R."/>
            <person name="Zhu S."/>
            <person name="Xu C."/>
            <person name="Xu H."/>
            <person name="Xu X."/>
            <person name="Cox K."/>
            <person name="Korf I."/>
            <person name="Meyers B.C."/>
            <person name="Michelmore R.W."/>
        </authorList>
    </citation>
    <scope>NUCLEOTIDE SEQUENCE [LARGE SCALE GENOMIC DNA]</scope>
    <source>
        <strain evidence="4">cv. Salinas</strain>
        <tissue evidence="3">Seedlings</tissue>
    </source>
</reference>
<evidence type="ECO:0000256" key="1">
    <source>
        <dbReference type="SAM" id="MobiDB-lite"/>
    </source>
</evidence>
<dbReference type="SUPFAM" id="SSF53098">
    <property type="entry name" value="Ribonuclease H-like"/>
    <property type="match status" value="1"/>
</dbReference>
<sequence>MFSSTEWEECKFSSTPKGIALYKTVSSVQFWSGVRQCLKVFSLLVKVLRMVDADWKPSMGFVYGEIKVAKEEIITSLGGNEKAYKHIIDIINKKMKGRLDSSLHLTSYLLNPYYHYKDPQLQYDPDIMNSVLDFFDTLLCKFTKKKVDRFGCDLAIKNCKVNDVEFDPASWWGLFGGTTPHLTKIAMIILSLTSSSSGCERNWSTFEGVHTKKRNRLEANKLNNLVYVQFNASLMEKNQKRKDRNMEVLLANDSISAQEWIVDVDEVDPKMVNEDLGTDDNQAPRESPRTRELSDEDFESECEEQVLEEDEYESDGVQIMEVCGED</sequence>
<dbReference type="GO" id="GO:0046983">
    <property type="term" value="F:protein dimerization activity"/>
    <property type="evidence" value="ECO:0007669"/>
    <property type="project" value="InterPro"/>
</dbReference>
<accession>A0A9R1WV48</accession>
<dbReference type="Pfam" id="PF05699">
    <property type="entry name" value="Dimer_Tnp_hAT"/>
    <property type="match status" value="1"/>
</dbReference>
<evidence type="ECO:0000259" key="2">
    <source>
        <dbReference type="Pfam" id="PF05699"/>
    </source>
</evidence>
<gene>
    <name evidence="3" type="ORF">LSAT_V11C800433650</name>
</gene>
<comment type="caution">
    <text evidence="3">The sequence shown here is derived from an EMBL/GenBank/DDBJ whole genome shotgun (WGS) entry which is preliminary data.</text>
</comment>
<dbReference type="InterPro" id="IPR012337">
    <property type="entry name" value="RNaseH-like_sf"/>
</dbReference>
<dbReference type="Proteomes" id="UP000235145">
    <property type="component" value="Unassembled WGS sequence"/>
</dbReference>
<evidence type="ECO:0000313" key="3">
    <source>
        <dbReference type="EMBL" id="KAJ0190165.1"/>
    </source>
</evidence>
<organism evidence="3 4">
    <name type="scientific">Lactuca sativa</name>
    <name type="common">Garden lettuce</name>
    <dbReference type="NCBI Taxonomy" id="4236"/>
    <lineage>
        <taxon>Eukaryota</taxon>
        <taxon>Viridiplantae</taxon>
        <taxon>Streptophyta</taxon>
        <taxon>Embryophyta</taxon>
        <taxon>Tracheophyta</taxon>
        <taxon>Spermatophyta</taxon>
        <taxon>Magnoliopsida</taxon>
        <taxon>eudicotyledons</taxon>
        <taxon>Gunneridae</taxon>
        <taxon>Pentapetalae</taxon>
        <taxon>asterids</taxon>
        <taxon>campanulids</taxon>
        <taxon>Asterales</taxon>
        <taxon>Asteraceae</taxon>
        <taxon>Cichorioideae</taxon>
        <taxon>Cichorieae</taxon>
        <taxon>Lactucinae</taxon>
        <taxon>Lactuca</taxon>
    </lineage>
</organism>